<keyword evidence="5" id="KW-1185">Reference proteome</keyword>
<feature type="region of interest" description="Disordered" evidence="2">
    <location>
        <begin position="228"/>
        <end position="248"/>
    </location>
</feature>
<evidence type="ECO:0000256" key="2">
    <source>
        <dbReference type="SAM" id="MobiDB-lite"/>
    </source>
</evidence>
<dbReference type="Ensembl" id="ENSLLET00000016060.1">
    <property type="protein sequence ID" value="ENSLLEP00000015473.1"/>
    <property type="gene ID" value="ENSLLEG00000009844.1"/>
</dbReference>
<evidence type="ECO:0000259" key="3">
    <source>
        <dbReference type="PROSITE" id="PS01203"/>
    </source>
</evidence>
<dbReference type="InterPro" id="IPR036054">
    <property type="entry name" value="BTG-like_sf"/>
</dbReference>
<reference evidence="4" key="2">
    <citation type="submission" date="2025-09" db="UniProtKB">
        <authorList>
            <consortium name="Ensembl"/>
        </authorList>
    </citation>
    <scope>IDENTIFICATION</scope>
</reference>
<dbReference type="SMART" id="SM00099">
    <property type="entry name" value="btg1"/>
    <property type="match status" value="1"/>
</dbReference>
<dbReference type="PANTHER" id="PTHR22978:SF5">
    <property type="entry name" value="PROTEIN BTG4"/>
    <property type="match status" value="1"/>
</dbReference>
<evidence type="ECO:0000313" key="5">
    <source>
        <dbReference type="Proteomes" id="UP000694569"/>
    </source>
</evidence>
<comment type="similarity">
    <text evidence="1">Belongs to the BTG family.</text>
</comment>
<dbReference type="AlphaFoldDB" id="A0A8C5MK45"/>
<dbReference type="Gene3D" id="3.90.640.90">
    <property type="entry name" value="Anti-proliferative protein, N-terminal domain"/>
    <property type="match status" value="1"/>
</dbReference>
<sequence length="275" mass="31305">MFESNSEQLIPSESRGYLGCRCVMLTCISLCPPVFLQLLYLCCNETMKEEIAATVVFVTLLVKKHRKLSKVQIDKFAAKLTNILFAKYKAHWYEENPAKGQAFRCIRINLFQSVDSVLQQACADSDVDFNDLGLPKEMTIWVDPSEVCCRYGEKNSPFTIACFKGIEDPHISKCISNAVEKATSDYHSGTSSDEEACKEPKTIPKVSNPNSVYQCKDYSQSVQPWSQFPRRKNMNDGHDPAAGYYLPNKRFKSVRQPPAFSGPRVDRYHWVNTKR</sequence>
<dbReference type="SUPFAM" id="SSF160696">
    <property type="entry name" value="BTG domain-like"/>
    <property type="match status" value="1"/>
</dbReference>
<proteinExistence type="inferred from homology"/>
<protein>
    <submittedName>
        <fullName evidence="4">BTG anti-proliferation factor 4</fullName>
    </submittedName>
</protein>
<dbReference type="OrthoDB" id="19928at2759"/>
<accession>A0A8C5MK45</accession>
<dbReference type="PRINTS" id="PR00310">
    <property type="entry name" value="ANTIPRLFBTG1"/>
</dbReference>
<dbReference type="Pfam" id="PF07742">
    <property type="entry name" value="BTG"/>
    <property type="match status" value="1"/>
</dbReference>
<organism evidence="4 5">
    <name type="scientific">Leptobrachium leishanense</name>
    <name type="common">Leishan spiny toad</name>
    <dbReference type="NCBI Taxonomy" id="445787"/>
    <lineage>
        <taxon>Eukaryota</taxon>
        <taxon>Metazoa</taxon>
        <taxon>Chordata</taxon>
        <taxon>Craniata</taxon>
        <taxon>Vertebrata</taxon>
        <taxon>Euteleostomi</taxon>
        <taxon>Amphibia</taxon>
        <taxon>Batrachia</taxon>
        <taxon>Anura</taxon>
        <taxon>Pelobatoidea</taxon>
        <taxon>Megophryidae</taxon>
        <taxon>Leptobrachium</taxon>
    </lineage>
</organism>
<dbReference type="FunFam" id="3.90.640.90:FF:000002">
    <property type="entry name" value="BTG anti-proliferation factor 4"/>
    <property type="match status" value="1"/>
</dbReference>
<dbReference type="InterPro" id="IPR033332">
    <property type="entry name" value="BTG"/>
</dbReference>
<dbReference type="PANTHER" id="PTHR22978">
    <property type="entry name" value="B-CELL TRANSLOCATION GENE"/>
    <property type="match status" value="1"/>
</dbReference>
<reference evidence="4" key="1">
    <citation type="submission" date="2025-08" db="UniProtKB">
        <authorList>
            <consortium name="Ensembl"/>
        </authorList>
    </citation>
    <scope>IDENTIFICATION</scope>
</reference>
<dbReference type="InterPro" id="IPR002087">
    <property type="entry name" value="Anti_prolifrtn"/>
</dbReference>
<dbReference type="GeneTree" id="ENSGT00950000182952"/>
<gene>
    <name evidence="4" type="primary">BTG4</name>
</gene>
<dbReference type="PROSITE" id="PS01203">
    <property type="entry name" value="BTG_2"/>
    <property type="match status" value="1"/>
</dbReference>
<evidence type="ECO:0000313" key="4">
    <source>
        <dbReference type="Ensembl" id="ENSLLEP00000015473.1"/>
    </source>
</evidence>
<dbReference type="Proteomes" id="UP000694569">
    <property type="component" value="Unplaced"/>
</dbReference>
<feature type="domain" description="Anti-proliferative protein" evidence="3">
    <location>
        <begin position="134"/>
        <end position="153"/>
    </location>
</feature>
<evidence type="ECO:0000256" key="1">
    <source>
        <dbReference type="ARBA" id="ARBA00007989"/>
    </source>
</evidence>
<dbReference type="GO" id="GO:0005634">
    <property type="term" value="C:nucleus"/>
    <property type="evidence" value="ECO:0007669"/>
    <property type="project" value="TreeGrafter"/>
</dbReference>
<name>A0A8C5MK45_9ANUR</name>
<dbReference type="GO" id="GO:0005737">
    <property type="term" value="C:cytoplasm"/>
    <property type="evidence" value="ECO:0007669"/>
    <property type="project" value="TreeGrafter"/>
</dbReference>